<sequence>MESGEIACRMGRVSLWREEKEYVAWDECRYGEWRNSVSHGKSVIMESGE</sequence>
<evidence type="ECO:0000313" key="2">
    <source>
        <dbReference type="Proteomes" id="UP001283361"/>
    </source>
</evidence>
<comment type="caution">
    <text evidence="1">The sequence shown here is derived from an EMBL/GenBank/DDBJ whole genome shotgun (WGS) entry which is preliminary data.</text>
</comment>
<keyword evidence="2" id="KW-1185">Reference proteome</keyword>
<dbReference type="Proteomes" id="UP001283361">
    <property type="component" value="Unassembled WGS sequence"/>
</dbReference>
<feature type="non-terminal residue" evidence="1">
    <location>
        <position position="49"/>
    </location>
</feature>
<evidence type="ECO:0000313" key="1">
    <source>
        <dbReference type="EMBL" id="KAK3741857.1"/>
    </source>
</evidence>
<dbReference type="EMBL" id="JAWDGP010006387">
    <property type="protein sequence ID" value="KAK3741857.1"/>
    <property type="molecule type" value="Genomic_DNA"/>
</dbReference>
<accession>A0AAE0YDD9</accession>
<dbReference type="AlphaFoldDB" id="A0AAE0YDD9"/>
<organism evidence="1 2">
    <name type="scientific">Elysia crispata</name>
    <name type="common">lettuce slug</name>
    <dbReference type="NCBI Taxonomy" id="231223"/>
    <lineage>
        <taxon>Eukaryota</taxon>
        <taxon>Metazoa</taxon>
        <taxon>Spiralia</taxon>
        <taxon>Lophotrochozoa</taxon>
        <taxon>Mollusca</taxon>
        <taxon>Gastropoda</taxon>
        <taxon>Heterobranchia</taxon>
        <taxon>Euthyneura</taxon>
        <taxon>Panpulmonata</taxon>
        <taxon>Sacoglossa</taxon>
        <taxon>Placobranchoidea</taxon>
        <taxon>Plakobranchidae</taxon>
        <taxon>Elysia</taxon>
    </lineage>
</organism>
<proteinExistence type="predicted"/>
<protein>
    <submittedName>
        <fullName evidence="1">Uncharacterized protein</fullName>
    </submittedName>
</protein>
<gene>
    <name evidence="1" type="ORF">RRG08_051059</name>
</gene>
<reference evidence="1" key="1">
    <citation type="journal article" date="2023" name="G3 (Bethesda)">
        <title>A reference genome for the long-term kleptoplast-retaining sea slug Elysia crispata morphotype clarki.</title>
        <authorList>
            <person name="Eastman K.E."/>
            <person name="Pendleton A.L."/>
            <person name="Shaikh M.A."/>
            <person name="Suttiyut T."/>
            <person name="Ogas R."/>
            <person name="Tomko P."/>
            <person name="Gavelis G."/>
            <person name="Widhalm J.R."/>
            <person name="Wisecaver J.H."/>
        </authorList>
    </citation>
    <scope>NUCLEOTIDE SEQUENCE</scope>
    <source>
        <strain evidence="1">ECLA1</strain>
    </source>
</reference>
<name>A0AAE0YDD9_9GAST</name>